<organism evidence="14 15">
    <name type="scientific">Enhygromyxa salina</name>
    <dbReference type="NCBI Taxonomy" id="215803"/>
    <lineage>
        <taxon>Bacteria</taxon>
        <taxon>Pseudomonadati</taxon>
        <taxon>Myxococcota</taxon>
        <taxon>Polyangia</taxon>
        <taxon>Nannocystales</taxon>
        <taxon>Nannocystaceae</taxon>
        <taxon>Enhygromyxa</taxon>
    </lineage>
</organism>
<dbReference type="GO" id="GO:0005737">
    <property type="term" value="C:cytoplasm"/>
    <property type="evidence" value="ECO:0007669"/>
    <property type="project" value="UniProtKB-SubCell"/>
</dbReference>
<evidence type="ECO:0000313" key="15">
    <source>
        <dbReference type="Proteomes" id="UP000031599"/>
    </source>
</evidence>
<dbReference type="GO" id="GO:0051087">
    <property type="term" value="F:protein-folding chaperone binding"/>
    <property type="evidence" value="ECO:0007669"/>
    <property type="project" value="InterPro"/>
</dbReference>
<dbReference type="SUPFAM" id="SSF51064">
    <property type="entry name" value="Head domain of nucleotide exchange factor GrpE"/>
    <property type="match status" value="1"/>
</dbReference>
<keyword evidence="6 10" id="KW-0143">Chaperone</keyword>
<name>A0A0C1ZMX8_9BACT</name>
<comment type="function">
    <text evidence="7 10 11">Participates actively in the response to hyperosmotic and heat shock by preventing the aggregation of stress-denatured proteins, in association with DnaK and GrpE. It is the nucleotide exchange factor for DnaK and may function as a thermosensor. Unfolded proteins bind initially to DnaJ; upon interaction with the DnaJ-bound protein, DnaK hydrolyzes its bound ATP, resulting in the formation of a stable complex. GrpE releases ADP from DnaK; ATP binding to DnaK triggers the release of the substrate protein, thus completing the reaction cycle. Several rounds of ATP-dependent interactions between DnaJ, DnaK and GrpE are required for fully efficient folding.</text>
</comment>
<dbReference type="HAMAP" id="MF_01151">
    <property type="entry name" value="GrpE"/>
    <property type="match status" value="1"/>
</dbReference>
<dbReference type="EMBL" id="JMCC02000131">
    <property type="protein sequence ID" value="KIG12438.1"/>
    <property type="molecule type" value="Genomic_DNA"/>
</dbReference>
<reference evidence="14 15" key="1">
    <citation type="submission" date="2014-12" db="EMBL/GenBank/DDBJ databases">
        <title>Genome assembly of Enhygromyxa salina DSM 15201.</title>
        <authorList>
            <person name="Sharma G."/>
            <person name="Subramanian S."/>
        </authorList>
    </citation>
    <scope>NUCLEOTIDE SEQUENCE [LARGE SCALE GENOMIC DNA]</scope>
    <source>
        <strain evidence="14 15">DSM 15201</strain>
    </source>
</reference>
<dbReference type="GO" id="GO:0051082">
    <property type="term" value="F:unfolded protein binding"/>
    <property type="evidence" value="ECO:0007669"/>
    <property type="project" value="TreeGrafter"/>
</dbReference>
<comment type="similarity">
    <text evidence="2 10 12">Belongs to the GrpE family.</text>
</comment>
<evidence type="ECO:0000313" key="14">
    <source>
        <dbReference type="EMBL" id="KIG12438.1"/>
    </source>
</evidence>
<keyword evidence="5 10" id="KW-0346">Stress response</keyword>
<comment type="caution">
    <text evidence="14">The sequence shown here is derived from an EMBL/GenBank/DDBJ whole genome shotgun (WGS) entry which is preliminary data.</text>
</comment>
<dbReference type="Proteomes" id="UP000031599">
    <property type="component" value="Unassembled WGS sequence"/>
</dbReference>
<evidence type="ECO:0000256" key="7">
    <source>
        <dbReference type="ARBA" id="ARBA00053401"/>
    </source>
</evidence>
<dbReference type="InterPro" id="IPR000740">
    <property type="entry name" value="GrpE"/>
</dbReference>
<dbReference type="Gene3D" id="3.90.20.20">
    <property type="match status" value="1"/>
</dbReference>
<feature type="region of interest" description="Disordered" evidence="13">
    <location>
        <begin position="1"/>
        <end position="45"/>
    </location>
</feature>
<evidence type="ECO:0000256" key="8">
    <source>
        <dbReference type="ARBA" id="ARBA00072274"/>
    </source>
</evidence>
<evidence type="ECO:0000256" key="1">
    <source>
        <dbReference type="ARBA" id="ARBA00004496"/>
    </source>
</evidence>
<dbReference type="PANTHER" id="PTHR21237">
    <property type="entry name" value="GRPE PROTEIN"/>
    <property type="match status" value="1"/>
</dbReference>
<dbReference type="Gene3D" id="2.30.22.10">
    <property type="entry name" value="Head domain of nucleotide exchange factor GrpE"/>
    <property type="match status" value="1"/>
</dbReference>
<evidence type="ECO:0000256" key="13">
    <source>
        <dbReference type="SAM" id="MobiDB-lite"/>
    </source>
</evidence>
<evidence type="ECO:0000256" key="2">
    <source>
        <dbReference type="ARBA" id="ARBA00009054"/>
    </source>
</evidence>
<dbReference type="PROSITE" id="PS01071">
    <property type="entry name" value="GRPE"/>
    <property type="match status" value="1"/>
</dbReference>
<protein>
    <recommendedName>
        <fullName evidence="8 10">Protein GrpE</fullName>
    </recommendedName>
    <alternativeName>
        <fullName evidence="9 10">HSP-70 cofactor</fullName>
    </alternativeName>
</protein>
<evidence type="ECO:0000256" key="10">
    <source>
        <dbReference type="HAMAP-Rule" id="MF_01151"/>
    </source>
</evidence>
<comment type="subcellular location">
    <subcellularLocation>
        <location evidence="1 10">Cytoplasm</location>
    </subcellularLocation>
</comment>
<sequence length="240" mass="25432">MSPEQDSPDPDQDAVAQAMREAEEAVDKVRSESQSGVYDVASDDTDDGIEVVDDFVDLEAKLAEAEAETAALKDKWLRAVADNENYKKRVKRDIDDAIHRAVQGLLGNFLPVGDNLERALSVAPADGGEALTPLIKGLEMVRQEFLSALAKHGIKPIESVGQPFDPSVHDALQQMDSPDYPPGTVMIEYEKGYVRGDKLLRPARVIVAGPGSTGAPAPASAEAAGEPASKAGAAGDNEAN</sequence>
<dbReference type="PRINTS" id="PR00773">
    <property type="entry name" value="GRPEPROTEIN"/>
</dbReference>
<dbReference type="FunFam" id="2.30.22.10:FF:000001">
    <property type="entry name" value="Protein GrpE"/>
    <property type="match status" value="1"/>
</dbReference>
<evidence type="ECO:0000256" key="11">
    <source>
        <dbReference type="RuleBase" id="RU000639"/>
    </source>
</evidence>
<comment type="subunit">
    <text evidence="3 10">Homodimer.</text>
</comment>
<dbReference type="InterPro" id="IPR009012">
    <property type="entry name" value="GrpE_head"/>
</dbReference>
<dbReference type="CDD" id="cd00446">
    <property type="entry name" value="GrpE"/>
    <property type="match status" value="1"/>
</dbReference>
<gene>
    <name evidence="10" type="primary">grpE</name>
    <name evidence="14" type="ORF">DB30_01473</name>
</gene>
<feature type="compositionally biased region" description="Acidic residues" evidence="13">
    <location>
        <begin position="1"/>
        <end position="12"/>
    </location>
</feature>
<evidence type="ECO:0000256" key="6">
    <source>
        <dbReference type="ARBA" id="ARBA00023186"/>
    </source>
</evidence>
<evidence type="ECO:0000256" key="3">
    <source>
        <dbReference type="ARBA" id="ARBA00011738"/>
    </source>
</evidence>
<keyword evidence="4 10" id="KW-0963">Cytoplasm</keyword>
<dbReference type="AlphaFoldDB" id="A0A0C1ZMX8"/>
<dbReference type="GO" id="GO:0042803">
    <property type="term" value="F:protein homodimerization activity"/>
    <property type="evidence" value="ECO:0007669"/>
    <property type="project" value="InterPro"/>
</dbReference>
<dbReference type="SUPFAM" id="SSF58014">
    <property type="entry name" value="Coiled-coil domain of nucleotide exchange factor GrpE"/>
    <property type="match status" value="1"/>
</dbReference>
<feature type="region of interest" description="Disordered" evidence="13">
    <location>
        <begin position="209"/>
        <end position="240"/>
    </location>
</feature>
<feature type="compositionally biased region" description="Basic and acidic residues" evidence="13">
    <location>
        <begin position="20"/>
        <end position="31"/>
    </location>
</feature>
<proteinExistence type="inferred from homology"/>
<dbReference type="RefSeq" id="WP_146662140.1">
    <property type="nucleotide sequence ID" value="NZ_JMCC02000131.1"/>
</dbReference>
<evidence type="ECO:0000256" key="9">
    <source>
        <dbReference type="ARBA" id="ARBA00076414"/>
    </source>
</evidence>
<evidence type="ECO:0000256" key="4">
    <source>
        <dbReference type="ARBA" id="ARBA00022490"/>
    </source>
</evidence>
<dbReference type="InterPro" id="IPR013805">
    <property type="entry name" value="GrpE_CC"/>
</dbReference>
<evidence type="ECO:0000256" key="12">
    <source>
        <dbReference type="RuleBase" id="RU004478"/>
    </source>
</evidence>
<dbReference type="Pfam" id="PF01025">
    <property type="entry name" value="GrpE"/>
    <property type="match status" value="1"/>
</dbReference>
<dbReference type="GO" id="GO:0006457">
    <property type="term" value="P:protein folding"/>
    <property type="evidence" value="ECO:0007669"/>
    <property type="project" value="InterPro"/>
</dbReference>
<accession>A0A0C1ZMX8</accession>
<dbReference type="PANTHER" id="PTHR21237:SF23">
    <property type="entry name" value="GRPE PROTEIN HOMOLOG, MITOCHONDRIAL"/>
    <property type="match status" value="1"/>
</dbReference>
<dbReference type="GO" id="GO:0000774">
    <property type="term" value="F:adenyl-nucleotide exchange factor activity"/>
    <property type="evidence" value="ECO:0007669"/>
    <property type="project" value="InterPro"/>
</dbReference>
<evidence type="ECO:0000256" key="5">
    <source>
        <dbReference type="ARBA" id="ARBA00023016"/>
    </source>
</evidence>